<evidence type="ECO:0000313" key="2">
    <source>
        <dbReference type="EMBL" id="VDK78726.1"/>
    </source>
</evidence>
<dbReference type="OrthoDB" id="8113027at2759"/>
<evidence type="ECO:0000256" key="1">
    <source>
        <dbReference type="SAM" id="Phobius"/>
    </source>
</evidence>
<protein>
    <submittedName>
        <fullName evidence="2">Uncharacterized protein</fullName>
    </submittedName>
</protein>
<keyword evidence="1" id="KW-1133">Transmembrane helix</keyword>
<dbReference type="AlphaFoldDB" id="A0A3P6SU38"/>
<evidence type="ECO:0000313" key="3">
    <source>
        <dbReference type="Proteomes" id="UP000277928"/>
    </source>
</evidence>
<dbReference type="EMBL" id="UYRX01000257">
    <property type="protein sequence ID" value="VDK78726.1"/>
    <property type="molecule type" value="Genomic_DNA"/>
</dbReference>
<name>A0A3P6SU38_LITSI</name>
<sequence length="175" mass="20241">MWRDVSSLQSTVISLIEEERSGRFALIMSSDSLTTTTRLRITEPVYTSDKRAKFTQRENKKWIRFCTVIGYVCFVSIPAASLSIYYIWIWDPDYISRFPSDRNRTLTSDHTAKPMSLSVRQGSRPKYKCHSICNNGTPQDQRLKIEPNQYDYSIQSQSQYRMNDASASLCNGLLL</sequence>
<dbReference type="InterPro" id="IPR029162">
    <property type="entry name" value="InaF-motif"/>
</dbReference>
<dbReference type="Proteomes" id="UP000277928">
    <property type="component" value="Unassembled WGS sequence"/>
</dbReference>
<accession>A0A3P6SU38</accession>
<keyword evidence="3" id="KW-1185">Reference proteome</keyword>
<dbReference type="PANTHER" id="PTHR34929">
    <property type="entry name" value="ZGC:153157"/>
    <property type="match status" value="1"/>
</dbReference>
<keyword evidence="1" id="KW-0472">Membrane</keyword>
<organism evidence="2 3">
    <name type="scientific">Litomosoides sigmodontis</name>
    <name type="common">Filarial nematode worm</name>
    <dbReference type="NCBI Taxonomy" id="42156"/>
    <lineage>
        <taxon>Eukaryota</taxon>
        <taxon>Metazoa</taxon>
        <taxon>Ecdysozoa</taxon>
        <taxon>Nematoda</taxon>
        <taxon>Chromadorea</taxon>
        <taxon>Rhabditida</taxon>
        <taxon>Spirurina</taxon>
        <taxon>Spiruromorpha</taxon>
        <taxon>Filarioidea</taxon>
        <taxon>Onchocercidae</taxon>
        <taxon>Litomosoides</taxon>
    </lineage>
</organism>
<keyword evidence="1" id="KW-0812">Transmembrane</keyword>
<proteinExistence type="predicted"/>
<dbReference type="PANTHER" id="PTHR34929:SF1">
    <property type="entry name" value="INAF MOTIF CONTAINING 2"/>
    <property type="match status" value="1"/>
</dbReference>
<reference evidence="2 3" key="1">
    <citation type="submission" date="2018-08" db="EMBL/GenBank/DDBJ databases">
        <authorList>
            <person name="Laetsch R D."/>
            <person name="Stevens L."/>
            <person name="Kumar S."/>
            <person name="Blaxter L. M."/>
        </authorList>
    </citation>
    <scope>NUCLEOTIDE SEQUENCE [LARGE SCALE GENOMIC DNA]</scope>
</reference>
<feature type="transmembrane region" description="Helical" evidence="1">
    <location>
        <begin position="62"/>
        <end position="88"/>
    </location>
</feature>
<gene>
    <name evidence="2" type="ORF">NLS_LOCUS4188</name>
</gene>
<dbReference type="Pfam" id="PF15018">
    <property type="entry name" value="InaF-motif"/>
    <property type="match status" value="1"/>
</dbReference>